<dbReference type="InterPro" id="IPR041497">
    <property type="entry name" value="Thump-like"/>
</dbReference>
<dbReference type="OrthoDB" id="9810570at2"/>
<sequence length="392" mass="42343">MGYGFTLGDVAFLRSPDGAAAAAEIDRLPLTPATYLADVAKARVLAGDRAPALLETVLLRRKAVSKVDNPADWLFTDAALQQATPTPVARHRARRLEGRDVQDVTCSVGVDLAAVSEVAARCVGSDLDPVRLAMARHNLKRPNVILAQADALVPITREMAVLADPGRRDSSGRRRWRPEDFAPPLGALAETYRGRDLAVKCAPGIDFDDVPWADEVEVVSLDGAVREACLWTGGLATEARRRATVLRSDGSEWTVTDRHDDDCPVTDVGEWIIDPDGAVVRAGLVRHYAAAHGLSQLDERIAYLTGPVPPPGIRAFRVLEHGKYTEKTLRTTLAKRGIGRLEILVRGLDIDPNALRPRLKLKGPDEASVVLTRVGRSPVAIVCEAVRTDPAG</sequence>
<dbReference type="SUPFAM" id="SSF53335">
    <property type="entry name" value="S-adenosyl-L-methionine-dependent methyltransferases"/>
    <property type="match status" value="1"/>
</dbReference>
<dbReference type="Proteomes" id="UP000199651">
    <property type="component" value="Unassembled WGS sequence"/>
</dbReference>
<feature type="domain" description="THUMP-like" evidence="1">
    <location>
        <begin position="314"/>
        <end position="384"/>
    </location>
</feature>
<dbReference type="InterPro" id="IPR029063">
    <property type="entry name" value="SAM-dependent_MTases_sf"/>
</dbReference>
<dbReference type="STRING" id="504798.SAMN05421871_10159"/>
<organism evidence="2 3">
    <name type="scientific">Actinokineospora alba</name>
    <dbReference type="NCBI Taxonomy" id="504798"/>
    <lineage>
        <taxon>Bacteria</taxon>
        <taxon>Bacillati</taxon>
        <taxon>Actinomycetota</taxon>
        <taxon>Actinomycetes</taxon>
        <taxon>Pseudonocardiales</taxon>
        <taxon>Pseudonocardiaceae</taxon>
        <taxon>Actinokineospora</taxon>
    </lineage>
</organism>
<proteinExistence type="predicted"/>
<protein>
    <recommendedName>
        <fullName evidence="1">THUMP-like domain-containing protein</fullName>
    </recommendedName>
</protein>
<dbReference type="EMBL" id="FNJB01000002">
    <property type="protein sequence ID" value="SDO22190.1"/>
    <property type="molecule type" value="Genomic_DNA"/>
</dbReference>
<gene>
    <name evidence="2" type="ORF">SAMN05192558_102244</name>
</gene>
<name>A0A1H0HSX5_9PSEU</name>
<evidence type="ECO:0000259" key="1">
    <source>
        <dbReference type="Pfam" id="PF18096"/>
    </source>
</evidence>
<dbReference type="RefSeq" id="WP_091370669.1">
    <property type="nucleotide sequence ID" value="NZ_FNDV01000001.1"/>
</dbReference>
<dbReference type="Pfam" id="PF18096">
    <property type="entry name" value="Thump_like"/>
    <property type="match status" value="1"/>
</dbReference>
<keyword evidence="3" id="KW-1185">Reference proteome</keyword>
<accession>A0A1H0HSX5</accession>
<evidence type="ECO:0000313" key="2">
    <source>
        <dbReference type="EMBL" id="SDO22190.1"/>
    </source>
</evidence>
<evidence type="ECO:0000313" key="3">
    <source>
        <dbReference type="Proteomes" id="UP000199651"/>
    </source>
</evidence>
<dbReference type="AlphaFoldDB" id="A0A1H0HSX5"/>
<dbReference type="Gene3D" id="3.40.50.150">
    <property type="entry name" value="Vaccinia Virus protein VP39"/>
    <property type="match status" value="1"/>
</dbReference>
<reference evidence="3" key="1">
    <citation type="submission" date="2016-10" db="EMBL/GenBank/DDBJ databases">
        <authorList>
            <person name="Varghese N."/>
            <person name="Submissions S."/>
        </authorList>
    </citation>
    <scope>NUCLEOTIDE SEQUENCE [LARGE SCALE GENOMIC DNA]</scope>
    <source>
        <strain evidence="3">IBRC-M 10655</strain>
    </source>
</reference>